<dbReference type="Proteomes" id="UP000287188">
    <property type="component" value="Unassembled WGS sequence"/>
</dbReference>
<sequence>MEQHDRQNAPTSDDANPNEPDVEESTSPLSSSTYANHSLLIQTWLNLLTAREQRRFLEDHCYLLDEHSETILYALLDQAIGDVVQTKRQREALLLWQDARSRGGTAEAVREAFINLHGGFVLDVPPWLEEVDQRLNVLRQARSPEQSAVARAELLQEALQKIQGDTTYPPELQAILRRGLADAWRRHPGAERSKAIEMALSLYTEVSLVYTLTRYPYQYAQLQKNMGIIYFERIAGERRENQEQAILCFHEALRVWTRETFPFEYADMQSGLGNIYTQRITGERRENLELAITHYHQASHILTFDNVLPSSYAGLHNNLGNAYAQRIAGERRENLELAIAHYHETLRVLDT</sequence>
<evidence type="ECO:0000313" key="2">
    <source>
        <dbReference type="EMBL" id="GCE22527.1"/>
    </source>
</evidence>
<feature type="region of interest" description="Disordered" evidence="1">
    <location>
        <begin position="1"/>
        <end position="30"/>
    </location>
</feature>
<proteinExistence type="predicted"/>
<dbReference type="AlphaFoldDB" id="A0A402ATV3"/>
<reference evidence="3" key="1">
    <citation type="submission" date="2018-12" db="EMBL/GenBank/DDBJ databases">
        <title>Tengunoibacter tsumagoiensis gen. nov., sp. nov., Dictyobacter kobayashii sp. nov., D. alpinus sp. nov., and D. joshuensis sp. nov. and description of Dictyobacteraceae fam. nov. within the order Ktedonobacterales isolated from Tengu-no-mugimeshi.</title>
        <authorList>
            <person name="Wang C.M."/>
            <person name="Zheng Y."/>
            <person name="Sakai Y."/>
            <person name="Toyoda A."/>
            <person name="Minakuchi Y."/>
            <person name="Abe K."/>
            <person name="Yokota A."/>
            <person name="Yabe S."/>
        </authorList>
    </citation>
    <scope>NUCLEOTIDE SEQUENCE [LARGE SCALE GENOMIC DNA]</scope>
    <source>
        <strain evidence="3">Uno11</strain>
    </source>
</reference>
<protein>
    <recommendedName>
        <fullName evidence="4">Tetratricopeptide repeat protein</fullName>
    </recommendedName>
</protein>
<dbReference type="SUPFAM" id="SSF48452">
    <property type="entry name" value="TPR-like"/>
    <property type="match status" value="1"/>
</dbReference>
<evidence type="ECO:0008006" key="4">
    <source>
        <dbReference type="Google" id="ProtNLM"/>
    </source>
</evidence>
<organism evidence="2 3">
    <name type="scientific">Dictyobacter kobayashii</name>
    <dbReference type="NCBI Taxonomy" id="2014872"/>
    <lineage>
        <taxon>Bacteria</taxon>
        <taxon>Bacillati</taxon>
        <taxon>Chloroflexota</taxon>
        <taxon>Ktedonobacteria</taxon>
        <taxon>Ktedonobacterales</taxon>
        <taxon>Dictyobacteraceae</taxon>
        <taxon>Dictyobacter</taxon>
    </lineage>
</organism>
<evidence type="ECO:0000256" key="1">
    <source>
        <dbReference type="SAM" id="MobiDB-lite"/>
    </source>
</evidence>
<dbReference type="EMBL" id="BIFS01000002">
    <property type="protein sequence ID" value="GCE22527.1"/>
    <property type="molecule type" value="Genomic_DNA"/>
</dbReference>
<comment type="caution">
    <text evidence="2">The sequence shown here is derived from an EMBL/GenBank/DDBJ whole genome shotgun (WGS) entry which is preliminary data.</text>
</comment>
<dbReference type="InterPro" id="IPR011990">
    <property type="entry name" value="TPR-like_helical_dom_sf"/>
</dbReference>
<gene>
    <name evidence="2" type="ORF">KDK_63270</name>
</gene>
<name>A0A402ATV3_9CHLR</name>
<keyword evidence="3" id="KW-1185">Reference proteome</keyword>
<accession>A0A402ATV3</accession>
<evidence type="ECO:0000313" key="3">
    <source>
        <dbReference type="Proteomes" id="UP000287188"/>
    </source>
</evidence>
<dbReference type="Gene3D" id="1.25.40.10">
    <property type="entry name" value="Tetratricopeptide repeat domain"/>
    <property type="match status" value="1"/>
</dbReference>
<dbReference type="RefSeq" id="WP_161977799.1">
    <property type="nucleotide sequence ID" value="NZ_BIFS01000002.1"/>
</dbReference>